<keyword evidence="4" id="KW-1185">Reference proteome</keyword>
<evidence type="ECO:0000313" key="3">
    <source>
        <dbReference type="EMBL" id="VDK71145.1"/>
    </source>
</evidence>
<dbReference type="WBParaSite" id="ASIM_0002027301-mRNA-1">
    <property type="protein sequence ID" value="ASIM_0002027301-mRNA-1"/>
    <property type="gene ID" value="ASIM_0002027301"/>
</dbReference>
<dbReference type="InterPro" id="IPR021183">
    <property type="entry name" value="NatA_aux_su"/>
</dbReference>
<evidence type="ECO:0000256" key="2">
    <source>
        <dbReference type="ARBA" id="ARBA00022803"/>
    </source>
</evidence>
<proteinExistence type="predicted"/>
<keyword evidence="2" id="KW-0802">TPR repeat</keyword>
<evidence type="ECO:0000313" key="5">
    <source>
        <dbReference type="WBParaSite" id="ASIM_0002027301-mRNA-1"/>
    </source>
</evidence>
<name>A0A0M3KH09_ANISI</name>
<keyword evidence="1" id="KW-0677">Repeat</keyword>
<dbReference type="EMBL" id="UYRR01037687">
    <property type="protein sequence ID" value="VDK71145.1"/>
    <property type="molecule type" value="Genomic_DNA"/>
</dbReference>
<evidence type="ECO:0000313" key="4">
    <source>
        <dbReference type="Proteomes" id="UP000267096"/>
    </source>
</evidence>
<protein>
    <submittedName>
        <fullName evidence="5">TPR_REGION domain-containing protein</fullName>
    </submittedName>
</protein>
<gene>
    <name evidence="3" type="ORF">ASIM_LOCUS19657</name>
</gene>
<reference evidence="5" key="1">
    <citation type="submission" date="2017-02" db="UniProtKB">
        <authorList>
            <consortium name="WormBaseParasite"/>
        </authorList>
    </citation>
    <scope>IDENTIFICATION</scope>
</reference>
<dbReference type="GO" id="GO:0031415">
    <property type="term" value="C:NatA complex"/>
    <property type="evidence" value="ECO:0007669"/>
    <property type="project" value="TreeGrafter"/>
</dbReference>
<organism evidence="5">
    <name type="scientific">Anisakis simplex</name>
    <name type="common">Herring worm</name>
    <dbReference type="NCBI Taxonomy" id="6269"/>
    <lineage>
        <taxon>Eukaryota</taxon>
        <taxon>Metazoa</taxon>
        <taxon>Ecdysozoa</taxon>
        <taxon>Nematoda</taxon>
        <taxon>Chromadorea</taxon>
        <taxon>Rhabditida</taxon>
        <taxon>Spirurina</taxon>
        <taxon>Ascaridomorpha</taxon>
        <taxon>Ascaridoidea</taxon>
        <taxon>Anisakidae</taxon>
        <taxon>Anisakis</taxon>
        <taxon>Anisakis simplex complex</taxon>
    </lineage>
</organism>
<dbReference type="PANTHER" id="PTHR22767:SF2">
    <property type="entry name" value="N(ALPHA)-ACETYLTRANSFERASE 15_16, ISOFORM A"/>
    <property type="match status" value="1"/>
</dbReference>
<dbReference type="Proteomes" id="UP000267096">
    <property type="component" value="Unassembled WGS sequence"/>
</dbReference>
<dbReference type="AlphaFoldDB" id="A0A0M3KH09"/>
<dbReference type="PANTHER" id="PTHR22767">
    <property type="entry name" value="N-TERMINAL ACETYLTRANSFERASE-RELATED"/>
    <property type="match status" value="1"/>
</dbReference>
<evidence type="ECO:0000256" key="1">
    <source>
        <dbReference type="ARBA" id="ARBA00022737"/>
    </source>
</evidence>
<reference evidence="3 4" key="2">
    <citation type="submission" date="2018-11" db="EMBL/GenBank/DDBJ databases">
        <authorList>
            <consortium name="Pathogen Informatics"/>
        </authorList>
    </citation>
    <scope>NUCLEOTIDE SEQUENCE [LARGE SCALE GENOMIC DNA]</scope>
</reference>
<sequence length="185" mass="21896">MKDSRYRLLILRPQQRFAWIGYATAYHLLKDYDMALKIVNEFCNNNKVAFIGDLLMRLKQHEDAERVYWQLVERNPENIEYYKRIEQCHEDDVDERYEIYKKALTLKPRAAAPKRAPLYFLKGAEFEKQLLSYLVAGLRKGVPSLFKNLVPLYADNDKVQLLERTLIDFVKRLEENGYKNGSLDG</sequence>
<accession>A0A0M3KH09</accession>
<dbReference type="InterPro" id="IPR011990">
    <property type="entry name" value="TPR-like_helical_dom_sf"/>
</dbReference>
<dbReference type="OrthoDB" id="10263032at2759"/>
<dbReference type="Pfam" id="PF12569">
    <property type="entry name" value="NatA_aux_su"/>
    <property type="match status" value="1"/>
</dbReference>
<dbReference type="Gene3D" id="1.25.40.1040">
    <property type="match status" value="2"/>
</dbReference>
<dbReference type="SUPFAM" id="SSF48452">
    <property type="entry name" value="TPR-like"/>
    <property type="match status" value="1"/>
</dbReference>